<dbReference type="PANTHER" id="PTHR42776">
    <property type="entry name" value="SERINE PEPTIDASE S9 FAMILY MEMBER"/>
    <property type="match status" value="1"/>
</dbReference>
<evidence type="ECO:0000256" key="1">
    <source>
        <dbReference type="ARBA" id="ARBA00022801"/>
    </source>
</evidence>
<dbReference type="PROSITE" id="PS51257">
    <property type="entry name" value="PROKAR_LIPOPROTEIN"/>
    <property type="match status" value="1"/>
</dbReference>
<dbReference type="Pfam" id="PF00326">
    <property type="entry name" value="Peptidase_S9"/>
    <property type="match status" value="1"/>
</dbReference>
<keyword evidence="2" id="KW-0732">Signal</keyword>
<evidence type="ECO:0000313" key="4">
    <source>
        <dbReference type="EMBL" id="MBK0391907.1"/>
    </source>
</evidence>
<keyword evidence="5" id="KW-1185">Reference proteome</keyword>
<evidence type="ECO:0000313" key="5">
    <source>
        <dbReference type="Proteomes" id="UP000617041"/>
    </source>
</evidence>
<dbReference type="Gene3D" id="3.40.50.1820">
    <property type="entry name" value="alpha/beta hydrolase"/>
    <property type="match status" value="1"/>
</dbReference>
<protein>
    <submittedName>
        <fullName evidence="4">S9 family peptidase</fullName>
    </submittedName>
</protein>
<feature type="domain" description="Peptidase S9 prolyl oligopeptidase catalytic" evidence="3">
    <location>
        <begin position="415"/>
        <end position="628"/>
    </location>
</feature>
<evidence type="ECO:0000259" key="3">
    <source>
        <dbReference type="Pfam" id="PF00326"/>
    </source>
</evidence>
<dbReference type="Proteomes" id="UP000617041">
    <property type="component" value="Unassembled WGS sequence"/>
</dbReference>
<keyword evidence="1" id="KW-0378">Hydrolase</keyword>
<organism evidence="4 5">
    <name type="scientific">Ramlibacter algicola</name>
    <dbReference type="NCBI Taxonomy" id="2795217"/>
    <lineage>
        <taxon>Bacteria</taxon>
        <taxon>Pseudomonadati</taxon>
        <taxon>Pseudomonadota</taxon>
        <taxon>Betaproteobacteria</taxon>
        <taxon>Burkholderiales</taxon>
        <taxon>Comamonadaceae</taxon>
        <taxon>Ramlibacter</taxon>
    </lineage>
</organism>
<comment type="caution">
    <text evidence="4">The sequence shown here is derived from an EMBL/GenBank/DDBJ whole genome shotgun (WGS) entry which is preliminary data.</text>
</comment>
<dbReference type="SUPFAM" id="SSF53474">
    <property type="entry name" value="alpha/beta-Hydrolases"/>
    <property type="match status" value="1"/>
</dbReference>
<dbReference type="GO" id="GO:0006508">
    <property type="term" value="P:proteolysis"/>
    <property type="evidence" value="ECO:0007669"/>
    <property type="project" value="InterPro"/>
</dbReference>
<reference evidence="4" key="1">
    <citation type="submission" date="2020-12" db="EMBL/GenBank/DDBJ databases">
        <title>Ramlibacter sp. nov., isolated from a freshwater alga, Cryptomonas.</title>
        <authorList>
            <person name="Kim H.M."/>
            <person name="Jeon C.O."/>
        </authorList>
    </citation>
    <scope>NUCLEOTIDE SEQUENCE</scope>
    <source>
        <strain evidence="4">CrO1</strain>
    </source>
</reference>
<feature type="signal peptide" evidence="2">
    <location>
        <begin position="1"/>
        <end position="19"/>
    </location>
</feature>
<gene>
    <name evidence="4" type="ORF">I8E28_04840</name>
</gene>
<dbReference type="PANTHER" id="PTHR42776:SF27">
    <property type="entry name" value="DIPEPTIDYL PEPTIDASE FAMILY MEMBER 6"/>
    <property type="match status" value="1"/>
</dbReference>
<proteinExistence type="predicted"/>
<dbReference type="InterPro" id="IPR029058">
    <property type="entry name" value="AB_hydrolase_fold"/>
</dbReference>
<name>A0A934PZI6_9BURK</name>
<dbReference type="EMBL" id="JAEDAO010000001">
    <property type="protein sequence ID" value="MBK0391907.1"/>
    <property type="molecule type" value="Genomic_DNA"/>
</dbReference>
<dbReference type="AlphaFoldDB" id="A0A934PZI6"/>
<dbReference type="SUPFAM" id="SSF82171">
    <property type="entry name" value="DPP6 N-terminal domain-like"/>
    <property type="match status" value="1"/>
</dbReference>
<dbReference type="InterPro" id="IPR011042">
    <property type="entry name" value="6-blade_b-propeller_TolB-like"/>
</dbReference>
<feature type="chain" id="PRO_5037947061" evidence="2">
    <location>
        <begin position="20"/>
        <end position="636"/>
    </location>
</feature>
<dbReference type="Gene3D" id="2.120.10.30">
    <property type="entry name" value="TolB, C-terminal domain"/>
    <property type="match status" value="1"/>
</dbReference>
<dbReference type="GO" id="GO:0004252">
    <property type="term" value="F:serine-type endopeptidase activity"/>
    <property type="evidence" value="ECO:0007669"/>
    <property type="project" value="TreeGrafter"/>
</dbReference>
<evidence type="ECO:0000256" key="2">
    <source>
        <dbReference type="SAM" id="SignalP"/>
    </source>
</evidence>
<accession>A0A934PZI6</accession>
<sequence>MKLLRLLGVATAIALTACATGTATQAARPIPLRDFFRNPEQAGHQVSDDGKYLSWVAPYERRLNVFVRPIGGGETVRVTSETARDIAGYFWKGNRILYVKDFGGDENFHVVSVDLKGGDLKDLTPGEKVKANIVDDLYDDPDHVIVSNNRRDPRVFDVFRVNVRTGEEKLIAQNPGNITGWQTDHAGQLRAAVATDGVNTTLLYRDKEDQPFRPLLTTNFRESVDPLFFTFDDKQLYVASNRGRDKTAIFKFDPATAREGEILFEHPDVDVSGLNYSRKRKVLTTIRYVTWKTERKYLDPFIEGIVRDLEKRLPGYEVTLTSTDRAESKFIVATTSDRTRGKRYLYDVASKQLTQLADVSPWLPESELAEMKPVSYTSRDGLTIQGYLTVPKGVPAKNLPVVVNPHGGPWARDQWRFNPEVQFLANRGFAVFQPNFRGSVGYGRKFWEASFKQWGRTMQDDVTDGVQWLVKEGIADPKRVAIYGGSYGGYTTLAGITFTPDLYAAAVDYVGVSNLLTFLNTIPPYWKPYLAMMHEMVGDPEKDKAQLTAASPVFHVDKIKTPLFIAQGAKDPRVNKAESDQMVDALKKRGVEVQYMVKDNEGHGFSNEENRFDFYEAMEKFLAQHLKGKPGTAAGQ</sequence>
<dbReference type="RefSeq" id="WP_200786840.1">
    <property type="nucleotide sequence ID" value="NZ_JAEDAO010000001.1"/>
</dbReference>
<dbReference type="InterPro" id="IPR001375">
    <property type="entry name" value="Peptidase_S9_cat"/>
</dbReference>